<dbReference type="AlphaFoldDB" id="A0AAJ0EJU9"/>
<dbReference type="Proteomes" id="UP001243989">
    <property type="component" value="Unassembled WGS sequence"/>
</dbReference>
<sequence length="86" mass="9378">MDIARLAFSLCVSLITYCNLAIVFGSCDQLCLLSREMYSRNWELVLHRFICPTLSRSSPSVSISSTLNSGSGSARLNDGREASTSP</sequence>
<feature type="compositionally biased region" description="Basic and acidic residues" evidence="1">
    <location>
        <begin position="77"/>
        <end position="86"/>
    </location>
</feature>
<dbReference type="PROSITE" id="PS51257">
    <property type="entry name" value="PROKAR_LIPOPROTEIN"/>
    <property type="match status" value="1"/>
</dbReference>
<gene>
    <name evidence="2" type="ORF">BDP81DRAFT_415754</name>
</gene>
<dbReference type="RefSeq" id="XP_060450495.1">
    <property type="nucleotide sequence ID" value="XM_060589479.1"/>
</dbReference>
<proteinExistence type="predicted"/>
<protein>
    <submittedName>
        <fullName evidence="2">Uncharacterized protein</fullName>
    </submittedName>
</protein>
<reference evidence="2" key="1">
    <citation type="submission" date="2021-06" db="EMBL/GenBank/DDBJ databases">
        <title>Comparative genomics, transcriptomics and evolutionary studies reveal genomic signatures of adaptation to plant cell wall in hemibiotrophic fungi.</title>
        <authorList>
            <consortium name="DOE Joint Genome Institute"/>
            <person name="Baroncelli R."/>
            <person name="Diaz J.F."/>
            <person name="Benocci T."/>
            <person name="Peng M."/>
            <person name="Battaglia E."/>
            <person name="Haridas S."/>
            <person name="Andreopoulos W."/>
            <person name="Labutti K."/>
            <person name="Pangilinan J."/>
            <person name="Floch G.L."/>
            <person name="Makela M.R."/>
            <person name="Henrissat B."/>
            <person name="Grigoriev I.V."/>
            <person name="Crouch J.A."/>
            <person name="De Vries R.P."/>
            <person name="Sukno S.A."/>
            <person name="Thon M.R."/>
        </authorList>
    </citation>
    <scope>NUCLEOTIDE SEQUENCE</scope>
    <source>
        <strain evidence="2">CBS 102054</strain>
    </source>
</reference>
<feature type="region of interest" description="Disordered" evidence="1">
    <location>
        <begin position="56"/>
        <end position="86"/>
    </location>
</feature>
<name>A0AAJ0EJU9_9PEZI</name>
<evidence type="ECO:0000313" key="2">
    <source>
        <dbReference type="EMBL" id="KAK1654451.1"/>
    </source>
</evidence>
<dbReference type="EMBL" id="JAHMHQ010000002">
    <property type="protein sequence ID" value="KAK1654451.1"/>
    <property type="molecule type" value="Genomic_DNA"/>
</dbReference>
<keyword evidence="3" id="KW-1185">Reference proteome</keyword>
<feature type="compositionally biased region" description="Low complexity" evidence="1">
    <location>
        <begin position="56"/>
        <end position="73"/>
    </location>
</feature>
<evidence type="ECO:0000256" key="1">
    <source>
        <dbReference type="SAM" id="MobiDB-lite"/>
    </source>
</evidence>
<organism evidence="2 3">
    <name type="scientific">Colletotrichum phormii</name>
    <dbReference type="NCBI Taxonomy" id="359342"/>
    <lineage>
        <taxon>Eukaryota</taxon>
        <taxon>Fungi</taxon>
        <taxon>Dikarya</taxon>
        <taxon>Ascomycota</taxon>
        <taxon>Pezizomycotina</taxon>
        <taxon>Sordariomycetes</taxon>
        <taxon>Hypocreomycetidae</taxon>
        <taxon>Glomerellales</taxon>
        <taxon>Glomerellaceae</taxon>
        <taxon>Colletotrichum</taxon>
        <taxon>Colletotrichum acutatum species complex</taxon>
    </lineage>
</organism>
<comment type="caution">
    <text evidence="2">The sequence shown here is derived from an EMBL/GenBank/DDBJ whole genome shotgun (WGS) entry which is preliminary data.</text>
</comment>
<evidence type="ECO:0000313" key="3">
    <source>
        <dbReference type="Proteomes" id="UP001243989"/>
    </source>
</evidence>
<dbReference type="GeneID" id="85474341"/>
<accession>A0AAJ0EJU9</accession>